<gene>
    <name evidence="2" type="ORF">P7H43_02345</name>
</gene>
<comment type="caution">
    <text evidence="2">The sequence shown here is derived from an EMBL/GenBank/DDBJ whole genome shotgun (WGS) entry which is preliminary data.</text>
</comment>
<protein>
    <submittedName>
        <fullName evidence="2">Glycoside hydrolase family 88 protein</fullName>
    </submittedName>
</protein>
<reference evidence="2" key="1">
    <citation type="submission" date="2023-03" db="EMBL/GenBank/DDBJ databases">
        <authorList>
            <person name="Shen W."/>
            <person name="Cai J."/>
        </authorList>
    </citation>
    <scope>NUCLEOTIDE SEQUENCE</scope>
    <source>
        <strain evidence="2">B226-2</strain>
    </source>
</reference>
<dbReference type="GO" id="GO:0005975">
    <property type="term" value="P:carbohydrate metabolic process"/>
    <property type="evidence" value="ECO:0007669"/>
    <property type="project" value="InterPro"/>
</dbReference>
<dbReference type="InterPro" id="IPR008928">
    <property type="entry name" value="6-hairpin_glycosidase_sf"/>
</dbReference>
<dbReference type="InterPro" id="IPR012341">
    <property type="entry name" value="6hp_glycosidase-like_sf"/>
</dbReference>
<dbReference type="SUPFAM" id="SSF48208">
    <property type="entry name" value="Six-hairpin glycosidases"/>
    <property type="match status" value="1"/>
</dbReference>
<dbReference type="InterPro" id="IPR052043">
    <property type="entry name" value="PolySaccharide_Degr_Enz"/>
</dbReference>
<dbReference type="PANTHER" id="PTHR33886">
    <property type="entry name" value="UNSATURATED RHAMNOGALACTURONAN HYDROLASE (EUROFUNG)"/>
    <property type="match status" value="1"/>
</dbReference>
<keyword evidence="1 2" id="KW-0378">Hydrolase</keyword>
<dbReference type="EMBL" id="JARQBJ010000001">
    <property type="protein sequence ID" value="MDT2809335.1"/>
    <property type="molecule type" value="Genomic_DNA"/>
</dbReference>
<dbReference type="InterPro" id="IPR010905">
    <property type="entry name" value="Glyco_hydro_88"/>
</dbReference>
<dbReference type="GO" id="GO:0016787">
    <property type="term" value="F:hydrolase activity"/>
    <property type="evidence" value="ECO:0007669"/>
    <property type="project" value="UniProtKB-KW"/>
</dbReference>
<dbReference type="PANTHER" id="PTHR33886:SF8">
    <property type="entry name" value="UNSATURATED RHAMNOGALACTURONAN HYDROLASE (EUROFUNG)"/>
    <property type="match status" value="1"/>
</dbReference>
<proteinExistence type="predicted"/>
<accession>A0AAW8U051</accession>
<dbReference type="Pfam" id="PF07470">
    <property type="entry name" value="Glyco_hydro_88"/>
    <property type="match status" value="1"/>
</dbReference>
<organism evidence="2 3">
    <name type="scientific">Enterococcus asini</name>
    <dbReference type="NCBI Taxonomy" id="57732"/>
    <lineage>
        <taxon>Bacteria</taxon>
        <taxon>Bacillati</taxon>
        <taxon>Bacillota</taxon>
        <taxon>Bacilli</taxon>
        <taxon>Lactobacillales</taxon>
        <taxon>Enterococcaceae</taxon>
        <taxon>Enterococcus</taxon>
    </lineage>
</organism>
<evidence type="ECO:0000313" key="2">
    <source>
        <dbReference type="EMBL" id="MDT2809335.1"/>
    </source>
</evidence>
<dbReference type="Proteomes" id="UP001256711">
    <property type="component" value="Unassembled WGS sequence"/>
</dbReference>
<name>A0AAW8U051_9ENTE</name>
<evidence type="ECO:0000313" key="3">
    <source>
        <dbReference type="Proteomes" id="UP001256711"/>
    </source>
</evidence>
<dbReference type="Gene3D" id="1.50.10.10">
    <property type="match status" value="1"/>
</dbReference>
<evidence type="ECO:0000256" key="1">
    <source>
        <dbReference type="ARBA" id="ARBA00022801"/>
    </source>
</evidence>
<dbReference type="RefSeq" id="WP_311834970.1">
    <property type="nucleotide sequence ID" value="NZ_JARQBJ010000001.1"/>
</dbReference>
<dbReference type="AlphaFoldDB" id="A0AAW8U051"/>
<sequence>MAQLKERVLATFLQGYPVLAEAKNYRGKWSYDFGVVLRGFQEEYRQTGKREYFDYIQQTMDYFIQEDGSIKNYRFEAMNIDYVNNGKLLFLLYEKTGQEKYKLALDQLFAQLEAMPRTPEGGFWHKKIYPEQMWLDGLYMGAPFYAEYLVRFKGGAGLEDVVRQFELCFEHARDPQTGLLYHAWDSAKKQPWADPETGCSPHFWGRSMGWYVMALVDVIELLPVGDYRQRLAKILLAVMDALFKVQDPVAKVWYQVLDEGTRHGNYLEASGSSMIVYGLAKGLVLGVFTEEWQTRLEESYTGLVEEFVLIGNDPGIHLIRNCEVAGLGGADQRDGSFVYYVSEPIVTNDFKGLGAFLQAVIMMEQVERKALHV</sequence>